<comment type="caution">
    <text evidence="1">The sequence shown here is derived from an EMBL/GenBank/DDBJ whole genome shotgun (WGS) entry which is preliminary data.</text>
</comment>
<dbReference type="EMBL" id="JBBNAE010000005">
    <property type="protein sequence ID" value="KAK9122540.1"/>
    <property type="molecule type" value="Genomic_DNA"/>
</dbReference>
<protein>
    <submittedName>
        <fullName evidence="1">Uncharacterized protein</fullName>
    </submittedName>
</protein>
<reference evidence="1 2" key="1">
    <citation type="submission" date="2024-01" db="EMBL/GenBank/DDBJ databases">
        <title>Genome assemblies of Stephania.</title>
        <authorList>
            <person name="Yang L."/>
        </authorList>
    </citation>
    <scope>NUCLEOTIDE SEQUENCE [LARGE SCALE GENOMIC DNA]</scope>
    <source>
        <strain evidence="1">QJT</strain>
        <tissue evidence="1">Leaf</tissue>
    </source>
</reference>
<accession>A0AAP0IW64</accession>
<dbReference type="AlphaFoldDB" id="A0AAP0IW64"/>
<evidence type="ECO:0000313" key="2">
    <source>
        <dbReference type="Proteomes" id="UP001417504"/>
    </source>
</evidence>
<sequence>MGDSHSQLSHFSHNTHVPRLVPLHDSLVAYSWTYQPIKLSHRHRRHEHLGGWRLAQRGEKPLLFNSDLGDHSRVSGAYPEARAGSDRNVYRVIGVRLRMYSST</sequence>
<dbReference type="Proteomes" id="UP001417504">
    <property type="component" value="Unassembled WGS sequence"/>
</dbReference>
<gene>
    <name evidence="1" type="ORF">Sjap_012142</name>
</gene>
<name>A0AAP0IW64_9MAGN</name>
<organism evidence="1 2">
    <name type="scientific">Stephania japonica</name>
    <dbReference type="NCBI Taxonomy" id="461633"/>
    <lineage>
        <taxon>Eukaryota</taxon>
        <taxon>Viridiplantae</taxon>
        <taxon>Streptophyta</taxon>
        <taxon>Embryophyta</taxon>
        <taxon>Tracheophyta</taxon>
        <taxon>Spermatophyta</taxon>
        <taxon>Magnoliopsida</taxon>
        <taxon>Ranunculales</taxon>
        <taxon>Menispermaceae</taxon>
        <taxon>Menispermoideae</taxon>
        <taxon>Cissampelideae</taxon>
        <taxon>Stephania</taxon>
    </lineage>
</organism>
<proteinExistence type="predicted"/>
<keyword evidence="2" id="KW-1185">Reference proteome</keyword>
<evidence type="ECO:0000313" key="1">
    <source>
        <dbReference type="EMBL" id="KAK9122540.1"/>
    </source>
</evidence>